<dbReference type="Gene3D" id="2.60.40.10">
    <property type="entry name" value="Immunoglobulins"/>
    <property type="match status" value="1"/>
</dbReference>
<name>A0ABU7RMD3_9ACTN</name>
<feature type="compositionally biased region" description="Polar residues" evidence="1">
    <location>
        <begin position="27"/>
        <end position="40"/>
    </location>
</feature>
<dbReference type="RefSeq" id="WP_331212778.1">
    <property type="nucleotide sequence ID" value="NZ_JAZGQK010000003.1"/>
</dbReference>
<evidence type="ECO:0000256" key="1">
    <source>
        <dbReference type="SAM" id="MobiDB-lite"/>
    </source>
</evidence>
<reference evidence="3 4" key="1">
    <citation type="submission" date="2024-01" db="EMBL/GenBank/DDBJ databases">
        <title>Genome insights into Plantactinospora sonchi sp. nov.</title>
        <authorList>
            <person name="Wang L."/>
        </authorList>
    </citation>
    <scope>NUCLEOTIDE SEQUENCE [LARGE SCALE GENOMIC DNA]</scope>
    <source>
        <strain evidence="3 4">NEAU-QY2</strain>
    </source>
</reference>
<dbReference type="InterPro" id="IPR013783">
    <property type="entry name" value="Ig-like_fold"/>
</dbReference>
<dbReference type="EMBL" id="JAZGQK010000003">
    <property type="protein sequence ID" value="MEE6257657.1"/>
    <property type="molecule type" value="Genomic_DNA"/>
</dbReference>
<evidence type="ECO:0000256" key="2">
    <source>
        <dbReference type="SAM" id="SignalP"/>
    </source>
</evidence>
<keyword evidence="4" id="KW-1185">Reference proteome</keyword>
<keyword evidence="2" id="KW-0732">Signal</keyword>
<feature type="region of interest" description="Disordered" evidence="1">
    <location>
        <begin position="18"/>
        <end position="40"/>
    </location>
</feature>
<dbReference type="Proteomes" id="UP001332243">
    <property type="component" value="Unassembled WGS sequence"/>
</dbReference>
<dbReference type="Pfam" id="PF17957">
    <property type="entry name" value="Big_7"/>
    <property type="match status" value="1"/>
</dbReference>
<feature type="chain" id="PRO_5046394716" evidence="2">
    <location>
        <begin position="24"/>
        <end position="234"/>
    </location>
</feature>
<organism evidence="3 4">
    <name type="scientific">Plantactinospora sonchi</name>
    <dbReference type="NCBI Taxonomy" id="1544735"/>
    <lineage>
        <taxon>Bacteria</taxon>
        <taxon>Bacillati</taxon>
        <taxon>Actinomycetota</taxon>
        <taxon>Actinomycetes</taxon>
        <taxon>Micromonosporales</taxon>
        <taxon>Micromonosporaceae</taxon>
        <taxon>Plantactinospora</taxon>
    </lineage>
</organism>
<accession>A0ABU7RMD3</accession>
<gene>
    <name evidence="3" type="ORF">V1633_04020</name>
</gene>
<sequence length="234" mass="23143">MSAATALLLVTAGVVLTGGPADARTTPGGNISTASPATDPQVVLTSPTDGSHLVSVCAVRLSADASVPSGTIDRVEFHLNNQLVGSDASAPYETQVPPDHPALRGSSASGLRHTAYARVVTPTATADSTLVHFGQAPIPPALMVIACPSRAQVAEGSTTTMTFVTVCLGTPGLNLTVTGDTGVSVTPTVLPPGHRENSVTVVAAPGSAGATARVTARADAANCMPGSASVTVGS</sequence>
<evidence type="ECO:0000313" key="4">
    <source>
        <dbReference type="Proteomes" id="UP001332243"/>
    </source>
</evidence>
<evidence type="ECO:0000313" key="3">
    <source>
        <dbReference type="EMBL" id="MEE6257657.1"/>
    </source>
</evidence>
<comment type="caution">
    <text evidence="3">The sequence shown here is derived from an EMBL/GenBank/DDBJ whole genome shotgun (WGS) entry which is preliminary data.</text>
</comment>
<protein>
    <submittedName>
        <fullName evidence="3">Ig-like domain-containing protein</fullName>
    </submittedName>
</protein>
<feature type="signal peptide" evidence="2">
    <location>
        <begin position="1"/>
        <end position="23"/>
    </location>
</feature>
<proteinExistence type="predicted"/>